<protein>
    <submittedName>
        <fullName evidence="7">DUF4870 domain-containing protein</fullName>
    </submittedName>
</protein>
<reference evidence="7 8" key="1">
    <citation type="submission" date="2019-07" db="EMBL/GenBank/DDBJ databases">
        <title>Draft genome for Streptomyces benahoarensis MZ03-48.</title>
        <authorList>
            <person name="Gonzalez-Pimentel J.L."/>
        </authorList>
    </citation>
    <scope>NUCLEOTIDE SEQUENCE [LARGE SCALE GENOMIC DNA]</scope>
    <source>
        <strain evidence="7 8">MZ03-48</strain>
    </source>
</reference>
<dbReference type="AlphaFoldDB" id="A0A553ZP63"/>
<sequence>MSDQQPGYGYGPQGPPQQQPYGAQGWQSAPPGGYGYPSAGPYPTPGYAPQPPSAPSHSTAMWAHLSALLTVTAGSAICCGIGAFLGWIGPMSMRNDSRNKNDPYLRHHTTEALNFGLTQAIMAVIGTVLYFGTMIVYGLVADETQRASAGLAIPMLTVVAMMGAYGLTGIICAIIATVKAKGGEWWTYPRLIAWPMLKP</sequence>
<feature type="compositionally biased region" description="Pro residues" evidence="5">
    <location>
        <begin position="40"/>
        <end position="53"/>
    </location>
</feature>
<evidence type="ECO:0000256" key="6">
    <source>
        <dbReference type="SAM" id="Phobius"/>
    </source>
</evidence>
<dbReference type="InterPro" id="IPR019109">
    <property type="entry name" value="MamF_MmsF"/>
</dbReference>
<dbReference type="Proteomes" id="UP000320888">
    <property type="component" value="Unassembled WGS sequence"/>
</dbReference>
<evidence type="ECO:0000256" key="5">
    <source>
        <dbReference type="SAM" id="MobiDB-lite"/>
    </source>
</evidence>
<feature type="transmembrane region" description="Helical" evidence="6">
    <location>
        <begin position="152"/>
        <end position="178"/>
    </location>
</feature>
<feature type="transmembrane region" description="Helical" evidence="6">
    <location>
        <begin position="120"/>
        <end position="140"/>
    </location>
</feature>
<keyword evidence="3 6" id="KW-1133">Transmembrane helix</keyword>
<dbReference type="OrthoDB" id="9808930at2"/>
<evidence type="ECO:0000313" key="8">
    <source>
        <dbReference type="Proteomes" id="UP000320888"/>
    </source>
</evidence>
<comment type="caution">
    <text evidence="7">The sequence shown here is derived from an EMBL/GenBank/DDBJ whole genome shotgun (WGS) entry which is preliminary data.</text>
</comment>
<comment type="subcellular location">
    <subcellularLocation>
        <location evidence="1">Membrane</location>
        <topology evidence="1">Multi-pass membrane protein</topology>
    </subcellularLocation>
</comment>
<dbReference type="EMBL" id="VKLS01000034">
    <property type="protein sequence ID" value="TSB43251.1"/>
    <property type="molecule type" value="Genomic_DNA"/>
</dbReference>
<keyword evidence="4 6" id="KW-0472">Membrane</keyword>
<evidence type="ECO:0000256" key="3">
    <source>
        <dbReference type="ARBA" id="ARBA00022989"/>
    </source>
</evidence>
<dbReference type="RefSeq" id="WP_143941101.1">
    <property type="nucleotide sequence ID" value="NZ_VKLS01000034.1"/>
</dbReference>
<gene>
    <name evidence="7" type="ORF">FNZ23_05540</name>
</gene>
<feature type="transmembrane region" description="Helical" evidence="6">
    <location>
        <begin position="61"/>
        <end position="88"/>
    </location>
</feature>
<proteinExistence type="predicted"/>
<keyword evidence="2 6" id="KW-0812">Transmembrane</keyword>
<dbReference type="Pfam" id="PF09685">
    <property type="entry name" value="MamF_MmsF"/>
    <property type="match status" value="1"/>
</dbReference>
<evidence type="ECO:0000256" key="2">
    <source>
        <dbReference type="ARBA" id="ARBA00022692"/>
    </source>
</evidence>
<evidence type="ECO:0000256" key="4">
    <source>
        <dbReference type="ARBA" id="ARBA00023136"/>
    </source>
</evidence>
<evidence type="ECO:0000256" key="1">
    <source>
        <dbReference type="ARBA" id="ARBA00004141"/>
    </source>
</evidence>
<accession>A0A553ZP63</accession>
<keyword evidence="8" id="KW-1185">Reference proteome</keyword>
<feature type="region of interest" description="Disordered" evidence="5">
    <location>
        <begin position="1"/>
        <end position="53"/>
    </location>
</feature>
<name>A0A553ZP63_9ACTN</name>
<organism evidence="7 8">
    <name type="scientific">Streptomyces benahoarensis</name>
    <dbReference type="NCBI Taxonomy" id="2595054"/>
    <lineage>
        <taxon>Bacteria</taxon>
        <taxon>Bacillati</taxon>
        <taxon>Actinomycetota</taxon>
        <taxon>Actinomycetes</taxon>
        <taxon>Kitasatosporales</taxon>
        <taxon>Streptomycetaceae</taxon>
        <taxon>Streptomyces</taxon>
    </lineage>
</organism>
<feature type="compositionally biased region" description="Low complexity" evidence="5">
    <location>
        <begin position="19"/>
        <end position="39"/>
    </location>
</feature>
<evidence type="ECO:0000313" key="7">
    <source>
        <dbReference type="EMBL" id="TSB43251.1"/>
    </source>
</evidence>